<reference evidence="2" key="1">
    <citation type="journal article" date="2012" name="Proc. Natl. Acad. Sci. U.S.A.">
        <title>Antigenic diversity is generated by distinct evolutionary mechanisms in African trypanosome species.</title>
        <authorList>
            <person name="Jackson A.P."/>
            <person name="Berry A."/>
            <person name="Aslett M."/>
            <person name="Allison H.C."/>
            <person name="Burton P."/>
            <person name="Vavrova-Anderson J."/>
            <person name="Brown R."/>
            <person name="Browne H."/>
            <person name="Corton N."/>
            <person name="Hauser H."/>
            <person name="Gamble J."/>
            <person name="Gilderthorp R."/>
            <person name="Marcello L."/>
            <person name="McQuillan J."/>
            <person name="Otto T.D."/>
            <person name="Quail M.A."/>
            <person name="Sanders M.J."/>
            <person name="van Tonder A."/>
            <person name="Ginger M.L."/>
            <person name="Field M.C."/>
            <person name="Barry J.D."/>
            <person name="Hertz-Fowler C."/>
            <person name="Berriman M."/>
        </authorList>
    </citation>
    <scope>NUCLEOTIDE SEQUENCE</scope>
    <source>
        <strain evidence="2">Y486</strain>
    </source>
</reference>
<dbReference type="AlphaFoldDB" id="G0U1L9"/>
<evidence type="ECO:0000313" key="2">
    <source>
        <dbReference type="EMBL" id="CCC49976.1"/>
    </source>
</evidence>
<evidence type="ECO:0000256" key="1">
    <source>
        <dbReference type="SAM" id="MobiDB-lite"/>
    </source>
</evidence>
<sequence length="321" mass="35964">MVRWGGPRFEFYREADYLNHEQFIKKEEAQRVAFIRSLREKEQTTRERQMREQDAVNVQKQKERPCQSKLVEDAARRAAAAAAAQSSSHARRIARLKELSAPVVRGGPMHAAGTHGCVMYPTAKGVPLPKGRAGRPYMPGVDRDRVVPPPPPAEAPKPWMHTGVSWMPDAETKNQEKYYFKAPKCDSAVAQKREQCIDGIEQCHSVEGCRETVGHDKATETVKGPVFSKSQDLDAASEHGSEASIPPSIFSHGSSNAPIRLLGTQHMDTVTTAEEVKRHLTLHKEGKLPARRCKRKSLPFEKMNLTELTSALMQMQKTVRH</sequence>
<feature type="region of interest" description="Disordered" evidence="1">
    <location>
        <begin position="141"/>
        <end position="160"/>
    </location>
</feature>
<proteinExistence type="predicted"/>
<name>G0U1L9_TRYVY</name>
<dbReference type="EMBL" id="HE573024">
    <property type="protein sequence ID" value="CCC49976.1"/>
    <property type="molecule type" value="Genomic_DNA"/>
</dbReference>
<accession>G0U1L9</accession>
<dbReference type="VEuPathDB" id="TriTrypDB:TvY486_0805830"/>
<feature type="region of interest" description="Disordered" evidence="1">
    <location>
        <begin position="232"/>
        <end position="253"/>
    </location>
</feature>
<protein>
    <submittedName>
        <fullName evidence="2">Uncharacterized protein</fullName>
    </submittedName>
</protein>
<organism evidence="2">
    <name type="scientific">Trypanosoma vivax (strain Y486)</name>
    <dbReference type="NCBI Taxonomy" id="1055687"/>
    <lineage>
        <taxon>Eukaryota</taxon>
        <taxon>Discoba</taxon>
        <taxon>Euglenozoa</taxon>
        <taxon>Kinetoplastea</taxon>
        <taxon>Metakinetoplastina</taxon>
        <taxon>Trypanosomatida</taxon>
        <taxon>Trypanosomatidae</taxon>
        <taxon>Trypanosoma</taxon>
        <taxon>Duttonella</taxon>
    </lineage>
</organism>
<gene>
    <name evidence="2" type="ORF">TVY486_0805830</name>
</gene>
<feature type="region of interest" description="Disordered" evidence="1">
    <location>
        <begin position="41"/>
        <end position="64"/>
    </location>
</feature>
<dbReference type="OMA" id="MGYGGPR"/>